<feature type="non-terminal residue" evidence="2">
    <location>
        <position position="1"/>
    </location>
</feature>
<proteinExistence type="predicted"/>
<reference evidence="2 3" key="1">
    <citation type="submission" date="2015-05" db="EMBL/GenBank/DDBJ databases">
        <authorList>
            <person name="Wang D.B."/>
            <person name="Wang M."/>
        </authorList>
    </citation>
    <scope>NUCLEOTIDE SEQUENCE [LARGE SCALE GENOMIC DNA]</scope>
    <source>
        <strain evidence="2">VL1</strain>
    </source>
</reference>
<gene>
    <name evidence="2" type="ORF">BN1708_018665</name>
</gene>
<evidence type="ECO:0000256" key="1">
    <source>
        <dbReference type="SAM" id="MobiDB-lite"/>
    </source>
</evidence>
<evidence type="ECO:0000313" key="3">
    <source>
        <dbReference type="Proteomes" id="UP000044602"/>
    </source>
</evidence>
<evidence type="ECO:0000313" key="2">
    <source>
        <dbReference type="EMBL" id="CRK31260.1"/>
    </source>
</evidence>
<organism evidence="2 3">
    <name type="scientific">Verticillium longisporum</name>
    <name type="common">Verticillium dahliae var. longisporum</name>
    <dbReference type="NCBI Taxonomy" id="100787"/>
    <lineage>
        <taxon>Eukaryota</taxon>
        <taxon>Fungi</taxon>
        <taxon>Dikarya</taxon>
        <taxon>Ascomycota</taxon>
        <taxon>Pezizomycotina</taxon>
        <taxon>Sordariomycetes</taxon>
        <taxon>Hypocreomycetidae</taxon>
        <taxon>Glomerellales</taxon>
        <taxon>Plectosphaerellaceae</taxon>
        <taxon>Verticillium</taxon>
    </lineage>
</organism>
<dbReference type="Proteomes" id="UP000044602">
    <property type="component" value="Unassembled WGS sequence"/>
</dbReference>
<sequence length="80" mass="8756">PEEARHGPEPRLRQPLPGAQPKGTLTPARPHHPPLALGLVHPAHVQHSLLPRAGPLRRPRQQQRLVVVGHAPCVPRPQGH</sequence>
<name>A0A0G4MBD2_VERLO</name>
<feature type="compositionally biased region" description="Basic and acidic residues" evidence="1">
    <location>
        <begin position="1"/>
        <end position="12"/>
    </location>
</feature>
<protein>
    <submittedName>
        <fullName evidence="2">Uncharacterized protein</fullName>
    </submittedName>
</protein>
<feature type="region of interest" description="Disordered" evidence="1">
    <location>
        <begin position="1"/>
        <end position="80"/>
    </location>
</feature>
<keyword evidence="3" id="KW-1185">Reference proteome</keyword>
<dbReference type="AlphaFoldDB" id="A0A0G4MBD2"/>
<accession>A0A0G4MBD2</accession>
<dbReference type="EMBL" id="CVQH01021654">
    <property type="protein sequence ID" value="CRK31260.1"/>
    <property type="molecule type" value="Genomic_DNA"/>
</dbReference>